<evidence type="ECO:0000313" key="8">
    <source>
        <dbReference type="EMBL" id="CAG5091097.1"/>
    </source>
</evidence>
<dbReference type="CDD" id="cd08830">
    <property type="entry name" value="ArfGap_ArfGap1"/>
    <property type="match status" value="1"/>
</dbReference>
<dbReference type="PRINTS" id="PR00405">
    <property type="entry name" value="REVINTRACTNG"/>
</dbReference>
<dbReference type="Gene3D" id="1.10.220.150">
    <property type="entry name" value="Arf GTPase activating protein"/>
    <property type="match status" value="1"/>
</dbReference>
<dbReference type="InterPro" id="IPR038508">
    <property type="entry name" value="ArfGAP_dom_sf"/>
</dbReference>
<dbReference type="Proteomes" id="UP001158576">
    <property type="component" value="Chromosome PAR"/>
</dbReference>
<evidence type="ECO:0000256" key="4">
    <source>
        <dbReference type="ARBA" id="ARBA00022833"/>
    </source>
</evidence>
<keyword evidence="2" id="KW-0479">Metal-binding</keyword>
<protein>
    <submittedName>
        <fullName evidence="8">Oidioi.mRNA.OKI2018_I69.PAR.g12854.t1.cds</fullName>
    </submittedName>
</protein>
<feature type="domain" description="Arf-GAP" evidence="7">
    <location>
        <begin position="7"/>
        <end position="124"/>
    </location>
</feature>
<sequence>MADATSRRALKEIRSTCGNNICFECGKLNPQWVSVTYGIWVCVECSGKHRLLGLHLSQIKSITMDKWTEKEVQKVRAGGNSNFKEFLEAHDDYVAEWTIEEKYNSMLAALYRDKVTIEATGEIWIEEESPIFINSKPTTKSSDTISSQLSEISLTDANDPTEQRIPRDAKPAEVKVVEVEAEEELDTFSRLGQGLSLASGFMKSTAEMAKAELSEFKEQNESLDKTKQNISNTLSSWSCWASNTLNKVSDTLVDGLSNGDEKKEEVPQSSFWSGFGQKRPPPMCMSVQCYSVETISDNEE</sequence>
<dbReference type="SUPFAM" id="SSF57863">
    <property type="entry name" value="ArfGap/RecO-like zinc finger"/>
    <property type="match status" value="1"/>
</dbReference>
<evidence type="ECO:0000256" key="2">
    <source>
        <dbReference type="ARBA" id="ARBA00022723"/>
    </source>
</evidence>
<keyword evidence="6" id="KW-0175">Coiled coil</keyword>
<dbReference type="PROSITE" id="PS50115">
    <property type="entry name" value="ARFGAP"/>
    <property type="match status" value="1"/>
</dbReference>
<evidence type="ECO:0000256" key="1">
    <source>
        <dbReference type="ARBA" id="ARBA00022468"/>
    </source>
</evidence>
<dbReference type="PANTHER" id="PTHR46395">
    <property type="entry name" value="ADP-RIBOSYLATION FACTOR GTPASE-ACTIVATING PROTEIN 1"/>
    <property type="match status" value="1"/>
</dbReference>
<name>A0ABN7S2J5_OIKDI</name>
<dbReference type="InterPro" id="IPR001164">
    <property type="entry name" value="ArfGAP_dom"/>
</dbReference>
<proteinExistence type="predicted"/>
<dbReference type="InterPro" id="IPR037278">
    <property type="entry name" value="ARFGAP/RecO"/>
</dbReference>
<evidence type="ECO:0000256" key="6">
    <source>
        <dbReference type="SAM" id="Coils"/>
    </source>
</evidence>
<gene>
    <name evidence="8" type="ORF">OKIOD_LOCUS4412</name>
</gene>
<keyword evidence="1" id="KW-0343">GTPase activation</keyword>
<accession>A0ABN7S2J5</accession>
<evidence type="ECO:0000313" key="9">
    <source>
        <dbReference type="Proteomes" id="UP001158576"/>
    </source>
</evidence>
<reference evidence="8 9" key="1">
    <citation type="submission" date="2021-04" db="EMBL/GenBank/DDBJ databases">
        <authorList>
            <person name="Bliznina A."/>
        </authorList>
    </citation>
    <scope>NUCLEOTIDE SEQUENCE [LARGE SCALE GENOMIC DNA]</scope>
</reference>
<evidence type="ECO:0000256" key="5">
    <source>
        <dbReference type="PROSITE-ProRule" id="PRU00288"/>
    </source>
</evidence>
<dbReference type="Pfam" id="PF01412">
    <property type="entry name" value="ArfGap"/>
    <property type="match status" value="1"/>
</dbReference>
<keyword evidence="4" id="KW-0862">Zinc</keyword>
<keyword evidence="3 5" id="KW-0863">Zinc-finger</keyword>
<keyword evidence="9" id="KW-1185">Reference proteome</keyword>
<dbReference type="PANTHER" id="PTHR46395:SF1">
    <property type="entry name" value="ADP-RIBOSYLATION FACTOR GTPASE-ACTIVATING PROTEIN 1"/>
    <property type="match status" value="1"/>
</dbReference>
<feature type="coiled-coil region" evidence="6">
    <location>
        <begin position="206"/>
        <end position="233"/>
    </location>
</feature>
<evidence type="ECO:0000259" key="7">
    <source>
        <dbReference type="PROSITE" id="PS50115"/>
    </source>
</evidence>
<dbReference type="EMBL" id="OU015568">
    <property type="protein sequence ID" value="CAG5091097.1"/>
    <property type="molecule type" value="Genomic_DNA"/>
</dbReference>
<dbReference type="SMART" id="SM00105">
    <property type="entry name" value="ArfGap"/>
    <property type="match status" value="1"/>
</dbReference>
<organism evidence="8 9">
    <name type="scientific">Oikopleura dioica</name>
    <name type="common">Tunicate</name>
    <dbReference type="NCBI Taxonomy" id="34765"/>
    <lineage>
        <taxon>Eukaryota</taxon>
        <taxon>Metazoa</taxon>
        <taxon>Chordata</taxon>
        <taxon>Tunicata</taxon>
        <taxon>Appendicularia</taxon>
        <taxon>Copelata</taxon>
        <taxon>Oikopleuridae</taxon>
        <taxon>Oikopleura</taxon>
    </lineage>
</organism>
<evidence type="ECO:0000256" key="3">
    <source>
        <dbReference type="ARBA" id="ARBA00022771"/>
    </source>
</evidence>